<sequence>MLSKQLICGLRRYFCHSSPWLTGAAATIISLGMWQLNAWQPLERVGYKLLFQMRETGVLPQQEWDSRIVVIAIDEKSVQKYGQFPWQRDRYIPLLNALQKSRPAAIGFDIKFVDRSDKDAEFAQAIEQSGNVVLARAWDELGNPLVPVPKLSEAASNQGHISRQVDGDGITRKVPIWINSEEFSIPSLGLAMIEVSNLNQTKKPISLPQPRTYLTFQNIWLNWPGTVVSLLNNSQQSSPLTYSFVDVAEGRIPSEKFTDKFVLIGFTAIGLTDPLRTPYNTEPPTSGVYLHAAVIDNLLNKRWLQILPDIQEFGLLLFLAFAASCLFFGSDLKTRIILIFILPIAWLAIATLVFVFYQWWIPIASPIGTILIAAVGLQLREQYEKQQLMSLFAKHVSPETAELIWQRKEEIIEDGKLQAQELIATVLFMDIRGFTTISENLKPRELLSWLNQYLDTMTNCIMDHGGVVDKYIGDAIMAVFGVPFPNTKPEGIRQDALNAIAASVAMHKRLRQLNRRLKSQGKPVIEFGIGIHTGMLIAGSVGGTRRLNYSVVGDTVNVASRLESMNKELTADKPFKILLTDETFSYVSDRYRGEQVKTIQLRGRQQETMIYTILGIKKSK</sequence>
<evidence type="ECO:0000313" key="4">
    <source>
        <dbReference type="EMBL" id="MFB2897098.1"/>
    </source>
</evidence>
<dbReference type="Proteomes" id="UP001576784">
    <property type="component" value="Unassembled WGS sequence"/>
</dbReference>
<protein>
    <submittedName>
        <fullName evidence="4">CHASE2 domain-containing protein</fullName>
    </submittedName>
</protein>
<dbReference type="SUPFAM" id="SSF55073">
    <property type="entry name" value="Nucleotide cyclase"/>
    <property type="match status" value="1"/>
</dbReference>
<feature type="transmembrane region" description="Helical" evidence="2">
    <location>
        <begin position="336"/>
        <end position="357"/>
    </location>
</feature>
<dbReference type="Pfam" id="PF00211">
    <property type="entry name" value="Guanylate_cyc"/>
    <property type="match status" value="1"/>
</dbReference>
<comment type="caution">
    <text evidence="4">The sequence shown here is derived from an EMBL/GenBank/DDBJ whole genome shotgun (WGS) entry which is preliminary data.</text>
</comment>
<dbReference type="PANTHER" id="PTHR43081">
    <property type="entry name" value="ADENYLATE CYCLASE, TERMINAL-DIFFERENTIATION SPECIFIC-RELATED"/>
    <property type="match status" value="1"/>
</dbReference>
<dbReference type="SMART" id="SM00044">
    <property type="entry name" value="CYCc"/>
    <property type="match status" value="1"/>
</dbReference>
<feature type="domain" description="Guanylate cyclase" evidence="3">
    <location>
        <begin position="425"/>
        <end position="563"/>
    </location>
</feature>
<dbReference type="InterPro" id="IPR029787">
    <property type="entry name" value="Nucleotide_cyclase"/>
</dbReference>
<name>A0ABV4XZE5_9CYAN</name>
<dbReference type="InterPro" id="IPR001054">
    <property type="entry name" value="A/G_cyclase"/>
</dbReference>
<feature type="transmembrane region" description="Helical" evidence="2">
    <location>
        <begin position="313"/>
        <end position="329"/>
    </location>
</feature>
<dbReference type="CDD" id="cd07302">
    <property type="entry name" value="CHD"/>
    <property type="match status" value="1"/>
</dbReference>
<reference evidence="4 5" key="1">
    <citation type="submission" date="2024-09" db="EMBL/GenBank/DDBJ databases">
        <title>Floridaenema gen nov. (Aerosakkonemataceae, Aerosakkonematales ord. nov., Cyanobacteria) from benthic tropical and subtropical fresh waters, with the description of four new species.</title>
        <authorList>
            <person name="Moretto J.A."/>
            <person name="Berthold D.E."/>
            <person name="Lefler F.W."/>
            <person name="Huang I.-S."/>
            <person name="Laughinghouse H. IV."/>
        </authorList>
    </citation>
    <scope>NUCLEOTIDE SEQUENCE [LARGE SCALE GENOMIC DNA]</scope>
    <source>
        <strain evidence="4 5">BLCC-F50</strain>
    </source>
</reference>
<dbReference type="SMART" id="SM01080">
    <property type="entry name" value="CHASE2"/>
    <property type="match status" value="1"/>
</dbReference>
<organism evidence="4 5">
    <name type="scientific">Floridaenema flaviceps BLCC-F50</name>
    <dbReference type="NCBI Taxonomy" id="3153642"/>
    <lineage>
        <taxon>Bacteria</taxon>
        <taxon>Bacillati</taxon>
        <taxon>Cyanobacteriota</taxon>
        <taxon>Cyanophyceae</taxon>
        <taxon>Oscillatoriophycideae</taxon>
        <taxon>Aerosakkonematales</taxon>
        <taxon>Aerosakkonemataceae</taxon>
        <taxon>Floridanema</taxon>
        <taxon>Floridanema flaviceps</taxon>
    </lineage>
</organism>
<dbReference type="PROSITE" id="PS50125">
    <property type="entry name" value="GUANYLATE_CYCLASE_2"/>
    <property type="match status" value="1"/>
</dbReference>
<dbReference type="Pfam" id="PF05226">
    <property type="entry name" value="CHASE2"/>
    <property type="match status" value="1"/>
</dbReference>
<dbReference type="PANTHER" id="PTHR43081:SF1">
    <property type="entry name" value="ADENYLATE CYCLASE, TERMINAL-DIFFERENTIATION SPECIFIC"/>
    <property type="match status" value="1"/>
</dbReference>
<evidence type="ECO:0000259" key="3">
    <source>
        <dbReference type="PROSITE" id="PS50125"/>
    </source>
</evidence>
<dbReference type="RefSeq" id="WP_413266713.1">
    <property type="nucleotide sequence ID" value="NZ_JBHFNR010000237.1"/>
</dbReference>
<dbReference type="InterPro" id="IPR007890">
    <property type="entry name" value="CHASE2"/>
</dbReference>
<comment type="similarity">
    <text evidence="1">Belongs to the adenylyl cyclase class-3 family.</text>
</comment>
<keyword evidence="5" id="KW-1185">Reference proteome</keyword>
<keyword evidence="2" id="KW-1133">Transmembrane helix</keyword>
<evidence type="ECO:0000313" key="5">
    <source>
        <dbReference type="Proteomes" id="UP001576784"/>
    </source>
</evidence>
<keyword evidence="2" id="KW-0812">Transmembrane</keyword>
<proteinExistence type="inferred from homology"/>
<accession>A0ABV4XZE5</accession>
<feature type="transmembrane region" description="Helical" evidence="2">
    <location>
        <begin position="363"/>
        <end position="379"/>
    </location>
</feature>
<dbReference type="EMBL" id="JBHFNR010000237">
    <property type="protein sequence ID" value="MFB2897098.1"/>
    <property type="molecule type" value="Genomic_DNA"/>
</dbReference>
<dbReference type="InterPro" id="IPR050697">
    <property type="entry name" value="Adenylyl/Guanylyl_Cyclase_3/4"/>
</dbReference>
<evidence type="ECO:0000256" key="1">
    <source>
        <dbReference type="ARBA" id="ARBA00005381"/>
    </source>
</evidence>
<evidence type="ECO:0000256" key="2">
    <source>
        <dbReference type="SAM" id="Phobius"/>
    </source>
</evidence>
<dbReference type="Gene3D" id="3.30.70.1230">
    <property type="entry name" value="Nucleotide cyclase"/>
    <property type="match status" value="1"/>
</dbReference>
<keyword evidence="2" id="KW-0472">Membrane</keyword>
<gene>
    <name evidence="4" type="ORF">ACE1CI_29640</name>
</gene>